<feature type="domain" description="HTH asnC-type" evidence="4">
    <location>
        <begin position="1"/>
        <end position="62"/>
    </location>
</feature>
<dbReference type="Pfam" id="PF13404">
    <property type="entry name" value="HTH_AsnC-type"/>
    <property type="match status" value="1"/>
</dbReference>
<dbReference type="GO" id="GO:0043200">
    <property type="term" value="P:response to amino acid"/>
    <property type="evidence" value="ECO:0007669"/>
    <property type="project" value="TreeGrafter"/>
</dbReference>
<dbReference type="Gene3D" id="1.10.10.10">
    <property type="entry name" value="Winged helix-like DNA-binding domain superfamily/Winged helix DNA-binding domain"/>
    <property type="match status" value="1"/>
</dbReference>
<gene>
    <name evidence="5" type="ORF">EUU22_14805</name>
</gene>
<dbReference type="OrthoDB" id="166264at2"/>
<evidence type="ECO:0000313" key="5">
    <source>
        <dbReference type="EMBL" id="RYC12309.1"/>
    </source>
</evidence>
<keyword evidence="3" id="KW-0804">Transcription</keyword>
<keyword evidence="1" id="KW-0805">Transcription regulation</keyword>
<comment type="caution">
    <text evidence="5">The sequence shown here is derived from an EMBL/GenBank/DDBJ whole genome shotgun (WGS) entry which is preliminary data.</text>
</comment>
<dbReference type="SUPFAM" id="SSF46785">
    <property type="entry name" value="Winged helix' DNA-binding domain"/>
    <property type="match status" value="1"/>
</dbReference>
<keyword evidence="2" id="KW-0238">DNA-binding</keyword>
<dbReference type="Gene3D" id="3.30.70.920">
    <property type="match status" value="1"/>
</dbReference>
<dbReference type="PRINTS" id="PR00033">
    <property type="entry name" value="HTHASNC"/>
</dbReference>
<organism evidence="5 6">
    <name type="scientific">Ciceribacter ferrooxidans</name>
    <dbReference type="NCBI Taxonomy" id="2509717"/>
    <lineage>
        <taxon>Bacteria</taxon>
        <taxon>Pseudomonadati</taxon>
        <taxon>Pseudomonadota</taxon>
        <taxon>Alphaproteobacteria</taxon>
        <taxon>Hyphomicrobiales</taxon>
        <taxon>Rhizobiaceae</taxon>
        <taxon>Ciceribacter</taxon>
    </lineage>
</organism>
<protein>
    <submittedName>
        <fullName evidence="5">Lrp/AsnC family transcriptional regulator</fullName>
    </submittedName>
</protein>
<dbReference type="InterPro" id="IPR036390">
    <property type="entry name" value="WH_DNA-bd_sf"/>
</dbReference>
<dbReference type="GO" id="GO:0043565">
    <property type="term" value="F:sequence-specific DNA binding"/>
    <property type="evidence" value="ECO:0007669"/>
    <property type="project" value="InterPro"/>
</dbReference>
<dbReference type="Pfam" id="PF01037">
    <property type="entry name" value="AsnC_trans_reg"/>
    <property type="match status" value="1"/>
</dbReference>
<dbReference type="InterPro" id="IPR019887">
    <property type="entry name" value="Tscrpt_reg_AsnC/Lrp_C"/>
</dbReference>
<dbReference type="PROSITE" id="PS50956">
    <property type="entry name" value="HTH_ASNC_2"/>
    <property type="match status" value="1"/>
</dbReference>
<reference evidence="5 6" key="1">
    <citation type="submission" date="2019-01" db="EMBL/GenBank/DDBJ databases">
        <authorList>
            <person name="Deng T."/>
        </authorList>
    </citation>
    <scope>NUCLEOTIDE SEQUENCE [LARGE SCALE GENOMIC DNA]</scope>
    <source>
        <strain evidence="5 6">F8825</strain>
    </source>
</reference>
<dbReference type="EMBL" id="SDVB01000238">
    <property type="protein sequence ID" value="RYC12309.1"/>
    <property type="molecule type" value="Genomic_DNA"/>
</dbReference>
<name>A0A4Q2T668_9HYPH</name>
<dbReference type="InterPro" id="IPR011008">
    <property type="entry name" value="Dimeric_a/b-barrel"/>
</dbReference>
<dbReference type="SMART" id="SM00344">
    <property type="entry name" value="HTH_ASNC"/>
    <property type="match status" value="1"/>
</dbReference>
<sequence length="149" mass="16422">MDIIDHKIICLLAEDSRRSLSDIGEHVSLSPSAVNERMRRLLASGAIKRFTVDADHAALGMDILAFVFVALDARANEEAFRAYMNGHRAIAECHHITGAWSYLIKIRVSALTGIEDFLADLKARGFLARSETVIALSTITETPFTPPEI</sequence>
<dbReference type="InterPro" id="IPR036388">
    <property type="entry name" value="WH-like_DNA-bd_sf"/>
</dbReference>
<dbReference type="Proteomes" id="UP000291088">
    <property type="component" value="Unassembled WGS sequence"/>
</dbReference>
<dbReference type="AlphaFoldDB" id="A0A4Q2T668"/>
<keyword evidence="6" id="KW-1185">Reference proteome</keyword>
<proteinExistence type="predicted"/>
<dbReference type="GO" id="GO:0005829">
    <property type="term" value="C:cytosol"/>
    <property type="evidence" value="ECO:0007669"/>
    <property type="project" value="TreeGrafter"/>
</dbReference>
<dbReference type="InterPro" id="IPR000485">
    <property type="entry name" value="AsnC-type_HTH_dom"/>
</dbReference>
<dbReference type="PANTHER" id="PTHR30154">
    <property type="entry name" value="LEUCINE-RESPONSIVE REGULATORY PROTEIN"/>
    <property type="match status" value="1"/>
</dbReference>
<dbReference type="SUPFAM" id="SSF54909">
    <property type="entry name" value="Dimeric alpha+beta barrel"/>
    <property type="match status" value="1"/>
</dbReference>
<accession>A0A4Q2T668</accession>
<evidence type="ECO:0000256" key="1">
    <source>
        <dbReference type="ARBA" id="ARBA00023015"/>
    </source>
</evidence>
<evidence type="ECO:0000256" key="3">
    <source>
        <dbReference type="ARBA" id="ARBA00023163"/>
    </source>
</evidence>
<dbReference type="RefSeq" id="WP_129332730.1">
    <property type="nucleotide sequence ID" value="NZ_SDVB01000238.1"/>
</dbReference>
<evidence type="ECO:0000259" key="4">
    <source>
        <dbReference type="PROSITE" id="PS50956"/>
    </source>
</evidence>
<evidence type="ECO:0000256" key="2">
    <source>
        <dbReference type="ARBA" id="ARBA00023125"/>
    </source>
</evidence>
<evidence type="ECO:0000313" key="6">
    <source>
        <dbReference type="Proteomes" id="UP000291088"/>
    </source>
</evidence>
<dbReference type="InterPro" id="IPR019888">
    <property type="entry name" value="Tscrpt_reg_AsnC-like"/>
</dbReference>
<dbReference type="PANTHER" id="PTHR30154:SF53">
    <property type="entry name" value="HTH-TYPE TRANSCRIPTIONAL REGULATOR LRPC"/>
    <property type="match status" value="1"/>
</dbReference>